<protein>
    <recommendedName>
        <fullName evidence="5">DUF917 domain-containing protein</fullName>
    </recommendedName>
</protein>
<dbReference type="SUPFAM" id="SSF160991">
    <property type="entry name" value="CV3147-like"/>
    <property type="match status" value="1"/>
</dbReference>
<dbReference type="InterPro" id="IPR048350">
    <property type="entry name" value="S-Me-THD-like_C"/>
</dbReference>
<dbReference type="InterPro" id="IPR027479">
    <property type="entry name" value="S-Me-THD_N_sf"/>
</dbReference>
<keyword evidence="4" id="KW-1185">Reference proteome</keyword>
<accession>A0A918K5J3</accession>
<dbReference type="InterPro" id="IPR010318">
    <property type="entry name" value="S-Me-THD_N"/>
</dbReference>
<name>A0A918K5J3_9GAMM</name>
<dbReference type="Proteomes" id="UP000626148">
    <property type="component" value="Unassembled WGS sequence"/>
</dbReference>
<feature type="domain" description="S-Me-THD N-terminal" evidence="1">
    <location>
        <begin position="8"/>
        <end position="157"/>
    </location>
</feature>
<dbReference type="EMBL" id="BMXR01000003">
    <property type="protein sequence ID" value="GGX49084.1"/>
    <property type="molecule type" value="Genomic_DNA"/>
</dbReference>
<reference evidence="3" key="2">
    <citation type="submission" date="2020-09" db="EMBL/GenBank/DDBJ databases">
        <authorList>
            <person name="Sun Q."/>
            <person name="Kim S."/>
        </authorList>
    </citation>
    <scope>NUCLEOTIDE SEQUENCE</scope>
    <source>
        <strain evidence="3">KCTC 22169</strain>
    </source>
</reference>
<dbReference type="Pfam" id="PF20906">
    <property type="entry name" value="S-Me-THD_C"/>
    <property type="match status" value="1"/>
</dbReference>
<evidence type="ECO:0008006" key="5">
    <source>
        <dbReference type="Google" id="ProtNLM"/>
    </source>
</evidence>
<reference evidence="3" key="1">
    <citation type="journal article" date="2014" name="Int. J. Syst. Evol. Microbiol.">
        <title>Complete genome sequence of Corynebacterium casei LMG S-19264T (=DSM 44701T), isolated from a smear-ripened cheese.</title>
        <authorList>
            <consortium name="US DOE Joint Genome Institute (JGI-PGF)"/>
            <person name="Walter F."/>
            <person name="Albersmeier A."/>
            <person name="Kalinowski J."/>
            <person name="Ruckert C."/>
        </authorList>
    </citation>
    <scope>NUCLEOTIDE SEQUENCE</scope>
    <source>
        <strain evidence="3">KCTC 22169</strain>
    </source>
</reference>
<comment type="caution">
    <text evidence="3">The sequence shown here is derived from an EMBL/GenBank/DDBJ whole genome shotgun (WGS) entry which is preliminary data.</text>
</comment>
<dbReference type="Gene3D" id="3.40.1610.10">
    <property type="entry name" value="CV3147-like domain"/>
    <property type="match status" value="1"/>
</dbReference>
<feature type="domain" description="S-Me-THD-like C-terminal" evidence="2">
    <location>
        <begin position="173"/>
        <end position="347"/>
    </location>
</feature>
<dbReference type="InterPro" id="IPR024071">
    <property type="entry name" value="S-Me-THD_C_sf"/>
</dbReference>
<gene>
    <name evidence="3" type="ORF">GCM10007392_15440</name>
</gene>
<proteinExistence type="predicted"/>
<sequence>MPTALNFDDLDNLIEGAAFLGSGGGGPVSLARTLLATMKQQGLVPELVDWTEVAPDAWVASVAGIGSPNAAAAVEAPFTVAPRRMVQSLEQALGRSLDLLIPGETGPMNSLIPMIAAAQLGKPVLDGDGAGRAMATLAMSTFNEAAPVQPYLLGNETDTADNQVTANLTVHTPEQADALTRGIVSEASFGSSGAFATWPCQAGRLGEVAVQGSVRQAIEVGALLKQARAAGTDPLNALQALFGDRMHCLYSGFIDQVDSHTAQGFDITQIRMKADGEAGLTIYALNENMMAWRDDLPHPLGIGPDSLCYVSEDGHAFTNANLDDYLGHKDKRVHLIGLEALPALRKPVIVSAYRTALRPMGYPGPYRPLSHWNDD</sequence>
<organism evidence="3 4">
    <name type="scientific">Saccharospirillum salsuginis</name>
    <dbReference type="NCBI Taxonomy" id="418750"/>
    <lineage>
        <taxon>Bacteria</taxon>
        <taxon>Pseudomonadati</taxon>
        <taxon>Pseudomonadota</taxon>
        <taxon>Gammaproteobacteria</taxon>
        <taxon>Oceanospirillales</taxon>
        <taxon>Saccharospirillaceae</taxon>
        <taxon>Saccharospirillum</taxon>
    </lineage>
</organism>
<dbReference type="Gene3D" id="2.40.390.10">
    <property type="entry name" value="CV3147-like"/>
    <property type="match status" value="1"/>
</dbReference>
<evidence type="ECO:0000313" key="3">
    <source>
        <dbReference type="EMBL" id="GGX49084.1"/>
    </source>
</evidence>
<evidence type="ECO:0000313" key="4">
    <source>
        <dbReference type="Proteomes" id="UP000626148"/>
    </source>
</evidence>
<evidence type="ECO:0000259" key="1">
    <source>
        <dbReference type="Pfam" id="PF06032"/>
    </source>
</evidence>
<dbReference type="Pfam" id="PF06032">
    <property type="entry name" value="S-Me-THD_N"/>
    <property type="match status" value="1"/>
</dbReference>
<dbReference type="RefSeq" id="WP_189607961.1">
    <property type="nucleotide sequence ID" value="NZ_BMXR01000003.1"/>
</dbReference>
<evidence type="ECO:0000259" key="2">
    <source>
        <dbReference type="Pfam" id="PF20906"/>
    </source>
</evidence>
<dbReference type="AlphaFoldDB" id="A0A918K5J3"/>